<accession>A0ABM0KAF3</accession>
<protein>
    <submittedName>
        <fullName evidence="6">Intraflagellar transport protein 20 homolog</fullName>
    </submittedName>
</protein>
<sequence length="132" mass="15349">MADEALARAGLHFDELNKIRVLEPEVAQQTKELKEECKEFVEKIGDFQKIVGTFIEMVDVVAKEVEQEKMKAIGARNLLKSIAKQRESQQQQLHALITEKRMQMERLRIQQDALLKEEASQNEFIEQLILQK</sequence>
<dbReference type="InterPro" id="IPR028172">
    <property type="entry name" value="FT20"/>
</dbReference>
<evidence type="ECO:0000256" key="3">
    <source>
        <dbReference type="ARBA" id="ARBA00023273"/>
    </source>
</evidence>
<proteinExistence type="predicted"/>
<dbReference type="Pfam" id="PF14931">
    <property type="entry name" value="IFT20"/>
    <property type="match status" value="1"/>
</dbReference>
<feature type="coiled-coil region" evidence="4">
    <location>
        <begin position="79"/>
        <end position="117"/>
    </location>
</feature>
<name>A0ABM0KAF3_APLCA</name>
<organism evidence="5 6">
    <name type="scientific">Aplysia californica</name>
    <name type="common">California sea hare</name>
    <dbReference type="NCBI Taxonomy" id="6500"/>
    <lineage>
        <taxon>Eukaryota</taxon>
        <taxon>Metazoa</taxon>
        <taxon>Spiralia</taxon>
        <taxon>Lophotrochozoa</taxon>
        <taxon>Mollusca</taxon>
        <taxon>Gastropoda</taxon>
        <taxon>Heterobranchia</taxon>
        <taxon>Euthyneura</taxon>
        <taxon>Tectipleura</taxon>
        <taxon>Aplysiida</taxon>
        <taxon>Aplysioidea</taxon>
        <taxon>Aplysiidae</taxon>
        <taxon>Aplysia</taxon>
    </lineage>
</organism>
<keyword evidence="2 4" id="KW-0175">Coiled coil</keyword>
<evidence type="ECO:0000256" key="1">
    <source>
        <dbReference type="ARBA" id="ARBA00004138"/>
    </source>
</evidence>
<dbReference type="Proteomes" id="UP000694888">
    <property type="component" value="Unplaced"/>
</dbReference>
<evidence type="ECO:0000313" key="5">
    <source>
        <dbReference type="Proteomes" id="UP000694888"/>
    </source>
</evidence>
<comment type="subcellular location">
    <subcellularLocation>
        <location evidence="1">Cell projection</location>
        <location evidence="1">Cilium</location>
    </subcellularLocation>
</comment>
<evidence type="ECO:0000256" key="4">
    <source>
        <dbReference type="SAM" id="Coils"/>
    </source>
</evidence>
<dbReference type="PANTHER" id="PTHR31978:SF1">
    <property type="entry name" value="INTRAFLAGELLAR TRANSPORT PROTEIN 20 HOMOLOG"/>
    <property type="match status" value="1"/>
</dbReference>
<reference evidence="6" key="1">
    <citation type="submission" date="2025-08" db="UniProtKB">
        <authorList>
            <consortium name="RefSeq"/>
        </authorList>
    </citation>
    <scope>IDENTIFICATION</scope>
</reference>
<keyword evidence="3" id="KW-0966">Cell projection</keyword>
<keyword evidence="5" id="KW-1185">Reference proteome</keyword>
<dbReference type="GeneID" id="101861259"/>
<evidence type="ECO:0000256" key="2">
    <source>
        <dbReference type="ARBA" id="ARBA00023054"/>
    </source>
</evidence>
<dbReference type="RefSeq" id="XP_005112803.1">
    <property type="nucleotide sequence ID" value="XM_005112746.3"/>
</dbReference>
<dbReference type="PANTHER" id="PTHR31978">
    <property type="entry name" value="INTRAFLAGELLAR TRANSPORT PROTEIN 20 HOMOLOG"/>
    <property type="match status" value="1"/>
</dbReference>
<gene>
    <name evidence="6" type="primary">LOC101861259</name>
</gene>
<evidence type="ECO:0000313" key="6">
    <source>
        <dbReference type="RefSeq" id="XP_005112803.1"/>
    </source>
</evidence>